<gene>
    <name evidence="2" type="ORF">MHUMG1_06587</name>
</gene>
<accession>A0A9P8S626</accession>
<dbReference type="EMBL" id="JACEFI010000012">
    <property type="protein sequence ID" value="KAH0595412.1"/>
    <property type="molecule type" value="Genomic_DNA"/>
</dbReference>
<name>A0A9P8S626_9HYPO</name>
<comment type="caution">
    <text evidence="2">The sequence shown here is derived from an EMBL/GenBank/DDBJ whole genome shotgun (WGS) entry which is preliminary data.</text>
</comment>
<protein>
    <submittedName>
        <fullName evidence="2">Uncharacterized protein</fullName>
    </submittedName>
</protein>
<evidence type="ECO:0000256" key="1">
    <source>
        <dbReference type="SAM" id="MobiDB-lite"/>
    </source>
</evidence>
<dbReference type="Proteomes" id="UP000764110">
    <property type="component" value="Unassembled WGS sequence"/>
</dbReference>
<keyword evidence="3" id="KW-1185">Reference proteome</keyword>
<reference evidence="2 3" key="1">
    <citation type="submission" date="2020-07" db="EMBL/GenBank/DDBJ databases">
        <title>Metarhizium humberi genome.</title>
        <authorList>
            <person name="Lysoe E."/>
        </authorList>
    </citation>
    <scope>NUCLEOTIDE SEQUENCE [LARGE SCALE GENOMIC DNA]</scope>
    <source>
        <strain evidence="2 3">ESALQ1638</strain>
    </source>
</reference>
<feature type="compositionally biased region" description="Basic and acidic residues" evidence="1">
    <location>
        <begin position="191"/>
        <end position="208"/>
    </location>
</feature>
<feature type="region of interest" description="Disordered" evidence="1">
    <location>
        <begin position="190"/>
        <end position="249"/>
    </location>
</feature>
<proteinExistence type="predicted"/>
<evidence type="ECO:0000313" key="2">
    <source>
        <dbReference type="EMBL" id="KAH0595412.1"/>
    </source>
</evidence>
<organism evidence="2 3">
    <name type="scientific">Metarhizium humberi</name>
    <dbReference type="NCBI Taxonomy" id="2596975"/>
    <lineage>
        <taxon>Eukaryota</taxon>
        <taxon>Fungi</taxon>
        <taxon>Dikarya</taxon>
        <taxon>Ascomycota</taxon>
        <taxon>Pezizomycotina</taxon>
        <taxon>Sordariomycetes</taxon>
        <taxon>Hypocreomycetidae</taxon>
        <taxon>Hypocreales</taxon>
        <taxon>Clavicipitaceae</taxon>
        <taxon>Metarhizium</taxon>
    </lineage>
</organism>
<sequence>MPQPQPAAGTQILNPALRTSAAVHITTNSHDFFLFSKHNRQQEPVDKLALAVPLSHRNSRHQGRAHPLVPPNPRHQAPLARDAVLAVLDHALHRVVDVDRAAASRQPHRPVKVVGLPAPVGVDKDEVEDAPLGRQPRQHVERVAEHHLGAVHAGRAQVLERHVAVPGVDLDAGHARPGPREPLRRVAAQRADLEHRPRRDQLRQEREVLPVQGGDADRGQPVPRRVGQRGGELGVVADEPGLGCAFDEG</sequence>
<dbReference type="AlphaFoldDB" id="A0A9P8S626"/>
<evidence type="ECO:0000313" key="3">
    <source>
        <dbReference type="Proteomes" id="UP000764110"/>
    </source>
</evidence>